<feature type="region of interest" description="Disordered" evidence="1">
    <location>
        <begin position="158"/>
        <end position="202"/>
    </location>
</feature>
<dbReference type="Proteomes" id="UP001283361">
    <property type="component" value="Unassembled WGS sequence"/>
</dbReference>
<feature type="compositionally biased region" description="Basic residues" evidence="1">
    <location>
        <begin position="170"/>
        <end position="182"/>
    </location>
</feature>
<dbReference type="EMBL" id="JAWDGP010003469">
    <property type="protein sequence ID" value="KAK3774004.1"/>
    <property type="molecule type" value="Genomic_DNA"/>
</dbReference>
<evidence type="ECO:0000313" key="3">
    <source>
        <dbReference type="Proteomes" id="UP001283361"/>
    </source>
</evidence>
<keyword evidence="3" id="KW-1185">Reference proteome</keyword>
<proteinExistence type="predicted"/>
<comment type="caution">
    <text evidence="2">The sequence shown here is derived from an EMBL/GenBank/DDBJ whole genome shotgun (WGS) entry which is preliminary data.</text>
</comment>
<accession>A0AAE0ZR53</accession>
<evidence type="ECO:0000313" key="2">
    <source>
        <dbReference type="EMBL" id="KAK3774004.1"/>
    </source>
</evidence>
<organism evidence="2 3">
    <name type="scientific">Elysia crispata</name>
    <name type="common">lettuce slug</name>
    <dbReference type="NCBI Taxonomy" id="231223"/>
    <lineage>
        <taxon>Eukaryota</taxon>
        <taxon>Metazoa</taxon>
        <taxon>Spiralia</taxon>
        <taxon>Lophotrochozoa</taxon>
        <taxon>Mollusca</taxon>
        <taxon>Gastropoda</taxon>
        <taxon>Heterobranchia</taxon>
        <taxon>Euthyneura</taxon>
        <taxon>Panpulmonata</taxon>
        <taxon>Sacoglossa</taxon>
        <taxon>Placobranchoidea</taxon>
        <taxon>Plakobranchidae</taxon>
        <taxon>Elysia</taxon>
    </lineage>
</organism>
<sequence>MPCPMHSPSEEECDAASSRQSRSKDEKKTFSNSLINLMFGGRAEVESANRNEHDIRLARAITQWPAHHEQYFRNYIDQLRDNVLRLFCIGCLTTPTWIKNNNAEPQHALVGIGEHVLAPSHAHVLISPEQWDKLSKQQKQKLRMLMLPARRACTVTSSDNTLTVNSTPGKSKKPCQRKRKRSDKTTTWVSKRLGQQEQKAKI</sequence>
<feature type="compositionally biased region" description="Polar residues" evidence="1">
    <location>
        <begin position="185"/>
        <end position="202"/>
    </location>
</feature>
<dbReference type="AlphaFoldDB" id="A0AAE0ZR53"/>
<feature type="region of interest" description="Disordered" evidence="1">
    <location>
        <begin position="1"/>
        <end position="28"/>
    </location>
</feature>
<feature type="compositionally biased region" description="Polar residues" evidence="1">
    <location>
        <begin position="158"/>
        <end position="169"/>
    </location>
</feature>
<name>A0AAE0ZR53_9GAST</name>
<gene>
    <name evidence="2" type="ORF">RRG08_030086</name>
</gene>
<reference evidence="2" key="1">
    <citation type="journal article" date="2023" name="G3 (Bethesda)">
        <title>A reference genome for the long-term kleptoplast-retaining sea slug Elysia crispata morphotype clarki.</title>
        <authorList>
            <person name="Eastman K.E."/>
            <person name="Pendleton A.L."/>
            <person name="Shaikh M.A."/>
            <person name="Suttiyut T."/>
            <person name="Ogas R."/>
            <person name="Tomko P."/>
            <person name="Gavelis G."/>
            <person name="Widhalm J.R."/>
            <person name="Wisecaver J.H."/>
        </authorList>
    </citation>
    <scope>NUCLEOTIDE SEQUENCE</scope>
    <source>
        <strain evidence="2">ECLA1</strain>
    </source>
</reference>
<evidence type="ECO:0000256" key="1">
    <source>
        <dbReference type="SAM" id="MobiDB-lite"/>
    </source>
</evidence>
<protein>
    <submittedName>
        <fullName evidence="2">Uncharacterized protein</fullName>
    </submittedName>
</protein>